<evidence type="ECO:0000256" key="4">
    <source>
        <dbReference type="SAM" id="MobiDB-lite"/>
    </source>
</evidence>
<dbReference type="AlphaFoldDB" id="A0A917CFG2"/>
<protein>
    <submittedName>
        <fullName evidence="6">Heat-shock protein Hsp20</fullName>
    </submittedName>
</protein>
<reference evidence="6" key="2">
    <citation type="submission" date="2020-09" db="EMBL/GenBank/DDBJ databases">
        <authorList>
            <person name="Sun Q."/>
            <person name="Zhou Y."/>
        </authorList>
    </citation>
    <scope>NUCLEOTIDE SEQUENCE</scope>
    <source>
        <strain evidence="6">CGMCC 1.12181</strain>
    </source>
</reference>
<comment type="similarity">
    <text evidence="2 3">Belongs to the small heat shock protein (HSP20) family.</text>
</comment>
<evidence type="ECO:0000256" key="2">
    <source>
        <dbReference type="PROSITE-ProRule" id="PRU00285"/>
    </source>
</evidence>
<evidence type="ECO:0000313" key="7">
    <source>
        <dbReference type="Proteomes" id="UP000605253"/>
    </source>
</evidence>
<dbReference type="PANTHER" id="PTHR47062">
    <property type="match status" value="1"/>
</dbReference>
<name>A0A917CFG2_9GAMM</name>
<gene>
    <name evidence="6" type="ORF">GCM10011365_00940</name>
</gene>
<organism evidence="6 7">
    <name type="scientific">Marinicella pacifica</name>
    <dbReference type="NCBI Taxonomy" id="1171543"/>
    <lineage>
        <taxon>Bacteria</taxon>
        <taxon>Pseudomonadati</taxon>
        <taxon>Pseudomonadota</taxon>
        <taxon>Gammaproteobacteria</taxon>
        <taxon>Lysobacterales</taxon>
        <taxon>Marinicellaceae</taxon>
        <taxon>Marinicella</taxon>
    </lineage>
</organism>
<reference evidence="6" key="1">
    <citation type="journal article" date="2014" name="Int. J. Syst. Evol. Microbiol.">
        <title>Complete genome sequence of Corynebacterium casei LMG S-19264T (=DSM 44701T), isolated from a smear-ripened cheese.</title>
        <authorList>
            <consortium name="US DOE Joint Genome Institute (JGI-PGF)"/>
            <person name="Walter F."/>
            <person name="Albersmeier A."/>
            <person name="Kalinowski J."/>
            <person name="Ruckert C."/>
        </authorList>
    </citation>
    <scope>NUCLEOTIDE SEQUENCE</scope>
    <source>
        <strain evidence="6">CGMCC 1.12181</strain>
    </source>
</reference>
<dbReference type="InterPro" id="IPR037913">
    <property type="entry name" value="ACD_IbpA/B"/>
</dbReference>
<dbReference type="EMBL" id="BMEO01000001">
    <property type="protein sequence ID" value="GGF83775.1"/>
    <property type="molecule type" value="Genomic_DNA"/>
</dbReference>
<sequence>MNFDLTPLFRTSIGFDRMAQLLDQANRIDQTPSYPPYNIEHLDENNYRITLALAGFSEQDLDITSEQNTLTVSGKIETEEDEKNKNFIHRGIATRAFERRFQLADHVRVKGASMDNGLLHIELEREIPEAMKPRTIEISNGRGRQTIEQKPEAVKDDKKQIA</sequence>
<evidence type="ECO:0000313" key="6">
    <source>
        <dbReference type="EMBL" id="GGF83775.1"/>
    </source>
</evidence>
<feature type="compositionally biased region" description="Basic and acidic residues" evidence="4">
    <location>
        <begin position="145"/>
        <end position="162"/>
    </location>
</feature>
<dbReference type="RefSeq" id="WP_188363701.1">
    <property type="nucleotide sequence ID" value="NZ_BAABJF010000011.1"/>
</dbReference>
<keyword evidence="1" id="KW-0346">Stress response</keyword>
<dbReference type="SUPFAM" id="SSF49764">
    <property type="entry name" value="HSP20-like chaperones"/>
    <property type="match status" value="1"/>
</dbReference>
<evidence type="ECO:0000256" key="1">
    <source>
        <dbReference type="ARBA" id="ARBA00023016"/>
    </source>
</evidence>
<dbReference type="Gene3D" id="2.60.40.790">
    <property type="match status" value="1"/>
</dbReference>
<dbReference type="Pfam" id="PF00011">
    <property type="entry name" value="HSP20"/>
    <property type="match status" value="1"/>
</dbReference>
<dbReference type="CDD" id="cd06470">
    <property type="entry name" value="ACD_IbpA-B_like"/>
    <property type="match status" value="1"/>
</dbReference>
<dbReference type="PROSITE" id="PS01031">
    <property type="entry name" value="SHSP"/>
    <property type="match status" value="1"/>
</dbReference>
<feature type="region of interest" description="Disordered" evidence="4">
    <location>
        <begin position="139"/>
        <end position="162"/>
    </location>
</feature>
<comment type="caution">
    <text evidence="6">The sequence shown here is derived from an EMBL/GenBank/DDBJ whole genome shotgun (WGS) entry which is preliminary data.</text>
</comment>
<proteinExistence type="inferred from homology"/>
<accession>A0A917CFG2</accession>
<dbReference type="InterPro" id="IPR008978">
    <property type="entry name" value="HSP20-like_chaperone"/>
</dbReference>
<dbReference type="Proteomes" id="UP000605253">
    <property type="component" value="Unassembled WGS sequence"/>
</dbReference>
<feature type="domain" description="SHSP" evidence="5">
    <location>
        <begin position="28"/>
        <end position="141"/>
    </location>
</feature>
<keyword evidence="7" id="KW-1185">Reference proteome</keyword>
<dbReference type="PANTHER" id="PTHR47062:SF1">
    <property type="entry name" value="SMALL HEAT SHOCK PROTEIN IBPA"/>
    <property type="match status" value="1"/>
</dbReference>
<evidence type="ECO:0000259" key="5">
    <source>
        <dbReference type="PROSITE" id="PS01031"/>
    </source>
</evidence>
<dbReference type="InterPro" id="IPR002068">
    <property type="entry name" value="A-crystallin/Hsp20_dom"/>
</dbReference>
<evidence type="ECO:0000256" key="3">
    <source>
        <dbReference type="RuleBase" id="RU003616"/>
    </source>
</evidence>